<dbReference type="Proteomes" id="UP000295399">
    <property type="component" value="Unassembled WGS sequence"/>
</dbReference>
<dbReference type="InterPro" id="IPR016461">
    <property type="entry name" value="COMT-like"/>
</dbReference>
<feature type="compositionally biased region" description="Low complexity" evidence="4">
    <location>
        <begin position="11"/>
        <end position="21"/>
    </location>
</feature>
<evidence type="ECO:0000313" key="7">
    <source>
        <dbReference type="EMBL" id="TCP35258.1"/>
    </source>
</evidence>
<dbReference type="InterPro" id="IPR036390">
    <property type="entry name" value="WH_DNA-bd_sf"/>
</dbReference>
<dbReference type="PANTHER" id="PTHR43712:SF2">
    <property type="entry name" value="O-METHYLTRANSFERASE CICE"/>
    <property type="match status" value="1"/>
</dbReference>
<dbReference type="OrthoDB" id="7418600at2"/>
<dbReference type="InterPro" id="IPR029063">
    <property type="entry name" value="SAM-dependent_MTases_sf"/>
</dbReference>
<dbReference type="InParanoid" id="A0A4R2PKQ3"/>
<keyword evidence="1 7" id="KW-0489">Methyltransferase</keyword>
<dbReference type="GO" id="GO:0046983">
    <property type="term" value="F:protein dimerization activity"/>
    <property type="evidence" value="ECO:0007669"/>
    <property type="project" value="InterPro"/>
</dbReference>
<dbReference type="SUPFAM" id="SSF46785">
    <property type="entry name" value="Winged helix' DNA-binding domain"/>
    <property type="match status" value="1"/>
</dbReference>
<dbReference type="AlphaFoldDB" id="A0A4R2PKQ3"/>
<dbReference type="GO" id="GO:0008171">
    <property type="term" value="F:O-methyltransferase activity"/>
    <property type="evidence" value="ECO:0007669"/>
    <property type="project" value="InterPro"/>
</dbReference>
<accession>A0A4R2PKQ3</accession>
<organism evidence="7 8">
    <name type="scientific">Rhodothalassium salexigens DSM 2132</name>
    <dbReference type="NCBI Taxonomy" id="1188247"/>
    <lineage>
        <taxon>Bacteria</taxon>
        <taxon>Pseudomonadati</taxon>
        <taxon>Pseudomonadota</taxon>
        <taxon>Alphaproteobacteria</taxon>
        <taxon>Rhodothalassiales</taxon>
        <taxon>Rhodothalassiaceae</taxon>
        <taxon>Rhodothalassium</taxon>
    </lineage>
</organism>
<dbReference type="Gene3D" id="1.10.287.1350">
    <property type="match status" value="1"/>
</dbReference>
<gene>
    <name evidence="7" type="ORF">EV659_104108</name>
</gene>
<dbReference type="Gene3D" id="1.10.10.10">
    <property type="entry name" value="Winged helix-like DNA-binding domain superfamily/Winged helix DNA-binding domain"/>
    <property type="match status" value="1"/>
</dbReference>
<dbReference type="SUPFAM" id="SSF53335">
    <property type="entry name" value="S-adenosyl-L-methionine-dependent methyltransferases"/>
    <property type="match status" value="1"/>
</dbReference>
<dbReference type="GO" id="GO:0032259">
    <property type="term" value="P:methylation"/>
    <property type="evidence" value="ECO:0007669"/>
    <property type="project" value="UniProtKB-KW"/>
</dbReference>
<evidence type="ECO:0000256" key="1">
    <source>
        <dbReference type="ARBA" id="ARBA00022603"/>
    </source>
</evidence>
<evidence type="ECO:0000259" key="6">
    <source>
        <dbReference type="Pfam" id="PF08100"/>
    </source>
</evidence>
<evidence type="ECO:0000256" key="2">
    <source>
        <dbReference type="ARBA" id="ARBA00022679"/>
    </source>
</evidence>
<feature type="domain" description="O-methyltransferase C-terminal" evidence="5">
    <location>
        <begin position="217"/>
        <end position="391"/>
    </location>
</feature>
<evidence type="ECO:0000256" key="3">
    <source>
        <dbReference type="ARBA" id="ARBA00022691"/>
    </source>
</evidence>
<keyword evidence="8" id="KW-1185">Reference proteome</keyword>
<reference evidence="7 8" key="1">
    <citation type="submission" date="2019-03" db="EMBL/GenBank/DDBJ databases">
        <title>Genomic Encyclopedia of Type Strains, Phase IV (KMG-IV): sequencing the most valuable type-strain genomes for metagenomic binning, comparative biology and taxonomic classification.</title>
        <authorList>
            <person name="Goeker M."/>
        </authorList>
    </citation>
    <scope>NUCLEOTIDE SEQUENCE [LARGE SCALE GENOMIC DNA]</scope>
    <source>
        <strain evidence="7 8">DSM 2132</strain>
    </source>
</reference>
<dbReference type="InterPro" id="IPR001077">
    <property type="entry name" value="COMT_C"/>
</dbReference>
<dbReference type="Pfam" id="PF08100">
    <property type="entry name" value="Dimerisation"/>
    <property type="match status" value="1"/>
</dbReference>
<comment type="caution">
    <text evidence="7">The sequence shown here is derived from an EMBL/GenBank/DDBJ whole genome shotgun (WGS) entry which is preliminary data.</text>
</comment>
<dbReference type="InterPro" id="IPR036388">
    <property type="entry name" value="WH-like_DNA-bd_sf"/>
</dbReference>
<feature type="domain" description="O-methyltransferase dimerisation" evidence="6">
    <location>
        <begin position="80"/>
        <end position="147"/>
    </location>
</feature>
<evidence type="ECO:0000259" key="5">
    <source>
        <dbReference type="Pfam" id="PF00891"/>
    </source>
</evidence>
<dbReference type="EMBL" id="SLXO01000004">
    <property type="protein sequence ID" value="TCP35258.1"/>
    <property type="molecule type" value="Genomic_DNA"/>
</dbReference>
<dbReference type="PANTHER" id="PTHR43712">
    <property type="entry name" value="PUTATIVE (AFU_ORTHOLOGUE AFUA_4G14580)-RELATED"/>
    <property type="match status" value="1"/>
</dbReference>
<protein>
    <submittedName>
        <fullName evidence="7">Hydroxyneurosporene-O-methyltransferase</fullName>
    </submittedName>
</protein>
<dbReference type="RefSeq" id="WP_132708162.1">
    <property type="nucleotide sequence ID" value="NZ_JACIGF010000004.1"/>
</dbReference>
<proteinExistence type="predicted"/>
<sequence length="413" mass="43366">MRDGNQGTGKADGAPAPVGDAAPERAFGAAPGVAGRGVRLRAWLWRLRDRLVASRTFRNAAASFPLTRPMARRNARALFDLCAGFVYSQVLATCVRLDVFALLAERPRTAAEIGALTGLPESGADRLLAAAVSLRLVDRRPGGRYGLGVLGAAVHGDPGIRAMIAHHHLLYDDLADPVPLLKGEAGQTRLGAYWAYAGRAAGDADVPGAAIGADAVDAYSALMAASQAMVVDEVVAAYPFRRHRHLLDVGGGDARFVAGVSAVAPALRLTVFDLPAVAERAQAALDRAGLARRADAVGGDFTVDALPAGADLISLVRIVHDHDEPVVRALLSRAHDALASGGTLLIAEPMAETPGAEPVGDAYFGFYLLAMGSGRPRSRAHLTRLLEAAGFTDVREHSTRQPMIVRVLSARKQ</sequence>
<keyword evidence="2 7" id="KW-0808">Transferase</keyword>
<dbReference type="Gene3D" id="3.40.50.150">
    <property type="entry name" value="Vaccinia Virus protein VP39"/>
    <property type="match status" value="1"/>
</dbReference>
<feature type="region of interest" description="Disordered" evidence="4">
    <location>
        <begin position="1"/>
        <end position="21"/>
    </location>
</feature>
<dbReference type="InterPro" id="IPR012967">
    <property type="entry name" value="COMT_dimerisation"/>
</dbReference>
<dbReference type="Pfam" id="PF00891">
    <property type="entry name" value="Methyltransf_2"/>
    <property type="match status" value="1"/>
</dbReference>
<keyword evidence="3" id="KW-0949">S-adenosyl-L-methionine</keyword>
<evidence type="ECO:0000313" key="8">
    <source>
        <dbReference type="Proteomes" id="UP000295399"/>
    </source>
</evidence>
<dbReference type="PROSITE" id="PS51683">
    <property type="entry name" value="SAM_OMT_II"/>
    <property type="match status" value="1"/>
</dbReference>
<evidence type="ECO:0000256" key="4">
    <source>
        <dbReference type="SAM" id="MobiDB-lite"/>
    </source>
</evidence>
<name>A0A4R2PKQ3_RHOSA</name>